<name>A0A2A9MMF0_BESBE</name>
<feature type="compositionally biased region" description="Basic and acidic residues" evidence="1">
    <location>
        <begin position="833"/>
        <end position="846"/>
    </location>
</feature>
<feature type="compositionally biased region" description="Basic and acidic residues" evidence="1">
    <location>
        <begin position="1106"/>
        <end position="1152"/>
    </location>
</feature>
<feature type="compositionally biased region" description="Basic and acidic residues" evidence="1">
    <location>
        <begin position="1007"/>
        <end position="1024"/>
    </location>
</feature>
<feature type="region of interest" description="Disordered" evidence="1">
    <location>
        <begin position="1695"/>
        <end position="1734"/>
    </location>
</feature>
<feature type="compositionally biased region" description="Basic and acidic residues" evidence="1">
    <location>
        <begin position="479"/>
        <end position="489"/>
    </location>
</feature>
<feature type="compositionally biased region" description="Acidic residues" evidence="1">
    <location>
        <begin position="2018"/>
        <end position="2033"/>
    </location>
</feature>
<keyword evidence="3" id="KW-1185">Reference proteome</keyword>
<evidence type="ECO:0000313" key="3">
    <source>
        <dbReference type="Proteomes" id="UP000224006"/>
    </source>
</evidence>
<dbReference type="EMBL" id="NWUJ01000001">
    <property type="protein sequence ID" value="PFH38514.1"/>
    <property type="molecule type" value="Genomic_DNA"/>
</dbReference>
<feature type="compositionally biased region" description="Basic and acidic residues" evidence="1">
    <location>
        <begin position="1561"/>
        <end position="1572"/>
    </location>
</feature>
<feature type="compositionally biased region" description="Low complexity" evidence="1">
    <location>
        <begin position="463"/>
        <end position="474"/>
    </location>
</feature>
<feature type="region of interest" description="Disordered" evidence="1">
    <location>
        <begin position="1"/>
        <end position="197"/>
    </location>
</feature>
<reference evidence="2 3" key="1">
    <citation type="submission" date="2017-09" db="EMBL/GenBank/DDBJ databases">
        <title>Genome sequencing of Besnoitia besnoiti strain Bb-Ger1.</title>
        <authorList>
            <person name="Schares G."/>
            <person name="Venepally P."/>
            <person name="Lorenzi H.A."/>
        </authorList>
    </citation>
    <scope>NUCLEOTIDE SEQUENCE [LARGE SCALE GENOMIC DNA]</scope>
    <source>
        <strain evidence="2 3">Bb-Ger1</strain>
    </source>
</reference>
<feature type="region of interest" description="Disordered" evidence="1">
    <location>
        <begin position="1338"/>
        <end position="1451"/>
    </location>
</feature>
<feature type="compositionally biased region" description="Basic and acidic residues" evidence="1">
    <location>
        <begin position="45"/>
        <end position="54"/>
    </location>
</feature>
<evidence type="ECO:0000256" key="1">
    <source>
        <dbReference type="SAM" id="MobiDB-lite"/>
    </source>
</evidence>
<feature type="compositionally biased region" description="Low complexity" evidence="1">
    <location>
        <begin position="1436"/>
        <end position="1451"/>
    </location>
</feature>
<dbReference type="OrthoDB" id="348095at2759"/>
<feature type="compositionally biased region" description="Low complexity" evidence="1">
    <location>
        <begin position="1777"/>
        <end position="1806"/>
    </location>
</feature>
<feature type="region of interest" description="Disordered" evidence="1">
    <location>
        <begin position="1625"/>
        <end position="1682"/>
    </location>
</feature>
<feature type="compositionally biased region" description="Basic and acidic residues" evidence="1">
    <location>
        <begin position="1827"/>
        <end position="1836"/>
    </location>
</feature>
<feature type="compositionally biased region" description="Low complexity" evidence="1">
    <location>
        <begin position="104"/>
        <end position="116"/>
    </location>
</feature>
<feature type="compositionally biased region" description="Basic and acidic residues" evidence="1">
    <location>
        <begin position="617"/>
        <end position="644"/>
    </location>
</feature>
<gene>
    <name evidence="2" type="ORF">BESB_008560</name>
</gene>
<evidence type="ECO:0008006" key="4">
    <source>
        <dbReference type="Google" id="ProtNLM"/>
    </source>
</evidence>
<feature type="compositionally biased region" description="Low complexity" evidence="1">
    <location>
        <begin position="1417"/>
        <end position="1428"/>
    </location>
</feature>
<feature type="compositionally biased region" description="Low complexity" evidence="1">
    <location>
        <begin position="741"/>
        <end position="756"/>
    </location>
</feature>
<feature type="region of interest" description="Disordered" evidence="1">
    <location>
        <begin position="1911"/>
        <end position="1955"/>
    </location>
</feature>
<evidence type="ECO:0000313" key="2">
    <source>
        <dbReference type="EMBL" id="PFH38514.1"/>
    </source>
</evidence>
<feature type="region of interest" description="Disordered" evidence="1">
    <location>
        <begin position="1170"/>
        <end position="1201"/>
    </location>
</feature>
<feature type="region of interest" description="Disordered" evidence="1">
    <location>
        <begin position="582"/>
        <end position="850"/>
    </location>
</feature>
<feature type="compositionally biased region" description="Basic and acidic residues" evidence="1">
    <location>
        <begin position="64"/>
        <end position="99"/>
    </location>
</feature>
<feature type="region of interest" description="Disordered" evidence="1">
    <location>
        <begin position="1543"/>
        <end position="1573"/>
    </location>
</feature>
<feature type="region of interest" description="Disordered" evidence="1">
    <location>
        <begin position="2013"/>
        <end position="2048"/>
    </location>
</feature>
<feature type="compositionally biased region" description="Low complexity" evidence="1">
    <location>
        <begin position="162"/>
        <end position="175"/>
    </location>
</feature>
<comment type="caution">
    <text evidence="2">The sequence shown here is derived from an EMBL/GenBank/DDBJ whole genome shotgun (WGS) entry which is preliminary data.</text>
</comment>
<protein>
    <recommendedName>
        <fullName evidence="4">Homeodomain-like domain protein</fullName>
    </recommendedName>
</protein>
<feature type="compositionally biased region" description="Basic and acidic residues" evidence="1">
    <location>
        <begin position="1662"/>
        <end position="1672"/>
    </location>
</feature>
<dbReference type="RefSeq" id="XP_029222523.1">
    <property type="nucleotide sequence ID" value="XM_029359610.1"/>
</dbReference>
<feature type="compositionally biased region" description="Low complexity" evidence="1">
    <location>
        <begin position="1911"/>
        <end position="1938"/>
    </location>
</feature>
<sequence>MAEGAEAAKNGTMKGVEASQARDEEERRRLPRGRRPSRGAASSSLREKRERTPDKSGGVSSGGESEREVERSRLPSQKAPEEGRDSRSRSEASEGRPAPEQKAAARVGAARAAAAGEAEETVDYGRISVNSGDEEDSCHAASRPEAEAGVGACGDPDAQDTAGVEEAGADPPAGAGDEDEETRARRERRKEKKRKERLAAELLIEPDGPKRYAFREKRQKRERFEADISAKKSYTAVPTGFQLSSLEIPPDQVQGLQLFVYRKKRKARDDERGTRASIVGALHERQGLENGDLGVAGPLEPKEGRGVSGPGTPSDADAGDGVASGPGALDASAGARAGLFGLASLATNRRHRKKKRGGPGRPRVHPPSPAGGSHDPSGAGDAGRPAGGGSSGALAKKTPTGQRLGEPNADGRRAASQLAAVGTRADGRGGQAGAAAADDKVGGSKKKLIPEAQRVGDKKKAAAGDSGAGKKATGAGLGKKCDDKQRNDNGDADEEGSETEALISEECAGMLRDKFLQDAGAIEEYLPFGLYYADSLACDGDLQAKQEEAQKARYLEAKRAFQREMFRRLFYASAMEKHTENLQESGACTASRMRSPRDRAGGGVDTGVEAAAPRASLDVKREAPEKGLDARADAAATAEERLREGLGSAADAGKSSSRHRASTEEETSGLAAEGGGDVESEAVNGAWSSASSVDSTRRRRCSLSPVNKADTGASVSQLSSTLSSSALSPLDARGGQLATGPSLSSSLLSPSSASPSTVSTGDGAGSKAQEDDDHAFCRPAKGDGRLASDTDGRATPEEAARVTAQSPAEKRGDQKSEEHSAHEARGRSSSRAEVAKEDQRESERGCDAPAPAELAAGTHDVATSPRLLSQESHASRAPPGLAYSVLPFPAHAPTGEGCFAEVLARETGKEDVQMRLQATKPRGPPPVIYVSPVCLSLQSLRASAANLMRVVAHIAEQRPFVSGLAASAAGTLGVLRVGDLAEETAPLLFGGDACLSSFTAQGRSPRGRREGASREVKEQPDGEAKASSVAASAPATAFFKDIRKETAGLEPALTAVSSSLASLLDSLPPSFLCVGLPPRLGLSATTRAALGVPGVEACEVTPAEAGEERENAEGAQETDREAEGALPEKRKAAMKARGKEEHEKADEAKEAKLTRDLQAKSLSRQISCEASAVTSDLPSRGSATVSAPEANAGEQEAETRAQGGRALDVFALCAGECGGRKTQGSASENSLYFDAATFSHAPLRHFRCRASPAGPSGLFPRSRPVSWRRLRALLRAVGARRLARLQIENQQQQEAFYAPPSDEWDALSVIHPVYRPSAGEAGEESARKKRCGLLFARDGESSSDSCDFSEDDDRSGDTALPAKKKTSSSSQPVKTVLFPSSGSSSPAATGAASAGATSGHAEENGARPSVGLSTPDAHASPASAAASGANGGLSTPSAAGGACSGSKASPPGLPSSLLASIPAGACQPFLAARAVLQARQEEKRLALPPPLPLRPHRLSSDLDAVAKALWSPTGGCHIVGSRERHWRRVDRVLDAFQFSPHLLQSRPAGKPEKTGASQIGKEGDDRARDPQKPDSINRAVLDAIVLPGNFKHLLEPLHFFPSEFELEVQQARALAEQAALLGRRKLQRRQRGGRLGGGGSDSSKAAQKKRPTGVDGFGAWSPEERRNGDKRGAGASQPFPAGFAPGSSCASALAAEGAANSRRPQTPGAGPAAGSQFGAQAGKREESGGGGAAEKGTGLMCSAASLKKLQSDAANNPEVEADIWQLLLWRWRKEGPAASAASPPSASLLATATAPAEASSGEGALAADDEAGKQGRKRPLAPGETEMPAREPDELGKRRKHDDAAEEGLTADRENGDAEADETNGAPGVGGHVADGARPRRTAARSRLAEVLTAVKGGNHAASSAELSAAPPASASASGSSSCASAGSTATAASATTERPAGASPLPNSPPPGVFGAAHEAATAAALAAAAAPGAPPLKCLLRLLRYYPLSVLAQRLGVHRSTVARWAKMWSRQRIEEEGENEDDEAEDEEEALVASSASSVRGHGEA</sequence>
<feature type="compositionally biased region" description="Basic residues" evidence="1">
    <location>
        <begin position="348"/>
        <end position="364"/>
    </location>
</feature>
<dbReference type="Proteomes" id="UP000224006">
    <property type="component" value="Chromosome I"/>
</dbReference>
<feature type="compositionally biased region" description="Low complexity" evidence="1">
    <location>
        <begin position="1379"/>
        <end position="1399"/>
    </location>
</feature>
<organism evidence="2 3">
    <name type="scientific">Besnoitia besnoiti</name>
    <name type="common">Apicomplexan protozoan</name>
    <dbReference type="NCBI Taxonomy" id="94643"/>
    <lineage>
        <taxon>Eukaryota</taxon>
        <taxon>Sar</taxon>
        <taxon>Alveolata</taxon>
        <taxon>Apicomplexa</taxon>
        <taxon>Conoidasida</taxon>
        <taxon>Coccidia</taxon>
        <taxon>Eucoccidiorida</taxon>
        <taxon>Eimeriorina</taxon>
        <taxon>Sarcocystidae</taxon>
        <taxon>Besnoitia</taxon>
    </lineage>
</organism>
<proteinExistence type="predicted"/>
<dbReference type="KEGG" id="bbes:BESB_008560"/>
<feature type="compositionally biased region" description="Low complexity" evidence="1">
    <location>
        <begin position="714"/>
        <end position="730"/>
    </location>
</feature>
<dbReference type="VEuPathDB" id="ToxoDB:BESB_008560"/>
<feature type="compositionally biased region" description="Basic and acidic residues" evidence="1">
    <location>
        <begin position="808"/>
        <end position="826"/>
    </location>
</feature>
<accession>A0A2A9MMF0</accession>
<dbReference type="GeneID" id="40305918"/>
<feature type="compositionally biased region" description="Basic residues" evidence="1">
    <location>
        <begin position="185"/>
        <end position="196"/>
    </location>
</feature>
<feature type="region of interest" description="Disordered" evidence="1">
    <location>
        <begin position="1100"/>
        <end position="1152"/>
    </location>
</feature>
<feature type="region of interest" description="Disordered" evidence="1">
    <location>
        <begin position="265"/>
        <end position="500"/>
    </location>
</feature>
<feature type="region of interest" description="Disordered" evidence="1">
    <location>
        <begin position="1777"/>
        <end position="1884"/>
    </location>
</feature>
<feature type="compositionally biased region" description="Basic and acidic residues" evidence="1">
    <location>
        <begin position="774"/>
        <end position="800"/>
    </location>
</feature>
<feature type="region of interest" description="Disordered" evidence="1">
    <location>
        <begin position="999"/>
        <end position="1029"/>
    </location>
</feature>
<feature type="compositionally biased region" description="Polar residues" evidence="1">
    <location>
        <begin position="1170"/>
        <end position="1185"/>
    </location>
</feature>